<dbReference type="PANTHER" id="PTHR24305">
    <property type="entry name" value="CYTOCHROME P450"/>
    <property type="match status" value="1"/>
</dbReference>
<dbReference type="OrthoDB" id="1470350at2759"/>
<keyword evidence="11 14" id="KW-0472">Membrane</keyword>
<dbReference type="AlphaFoldDB" id="A0A1U7LGY6"/>
<dbReference type="GO" id="GO:0004497">
    <property type="term" value="F:monooxygenase activity"/>
    <property type="evidence" value="ECO:0007669"/>
    <property type="project" value="UniProtKB-KW"/>
</dbReference>
<dbReference type="GO" id="GO:0005506">
    <property type="term" value="F:iron ion binding"/>
    <property type="evidence" value="ECO:0007669"/>
    <property type="project" value="InterPro"/>
</dbReference>
<evidence type="ECO:0000256" key="8">
    <source>
        <dbReference type="ARBA" id="ARBA00023002"/>
    </source>
</evidence>
<comment type="subcellular location">
    <subcellularLocation>
        <location evidence="2">Membrane</location>
    </subcellularLocation>
</comment>
<keyword evidence="16" id="KW-1185">Reference proteome</keyword>
<evidence type="ECO:0000256" key="5">
    <source>
        <dbReference type="ARBA" id="ARBA00022692"/>
    </source>
</evidence>
<feature type="binding site" description="axial binding residue" evidence="12">
    <location>
        <position position="437"/>
    </location>
    <ligand>
        <name>heme</name>
        <dbReference type="ChEBI" id="CHEBI:30413"/>
    </ligand>
    <ligandPart>
        <name>Fe</name>
        <dbReference type="ChEBI" id="CHEBI:18248"/>
    </ligandPart>
</feature>
<sequence>MQIICNLGFASFVVLLSWIIADVIYKIFFHPLAKYKGPLLAKVTPLWYFYIAYEGKRHLVLQKLHKKYGTFVRIAPNEVSISDYRALMSIYGHDPGCEKSSGYVAFQPTEDSPSLVSVRDRGLHSRMRKPLNKAFSQRAIESMEPLIKEQIDVFCHSLSKFGKNGKIPLDITQWVTYLTFDVLGKLCFGENFDMITTGNANCIIEMAQCLIKVSTMYATCPALIPLRNLITPHSLIQKRERMIQEANEKLDRRLRRTPEHKDFISFLVEDKDADVYYSEDRSMLHAAAQLLIVAGADTTSSSITSSIFHLLQNPQIYSKLCAEIRPLFTSKNEIVHQAVASLPYLNAVLEESMRISSPVPANLPRISPPEGCTIAGEILPGGIDFSVPTYALNLDERYFTRPNEFIPERWIIKEGFEKDWEYGRLAYQPFSIGPRACLGRTMAYMEMRLVIAQWIWTFDAEIVDKDLKYDVEDWTVAIKPEILVRNTLRKDVIVL</sequence>
<dbReference type="CDD" id="cd11061">
    <property type="entry name" value="CYP67-like"/>
    <property type="match status" value="1"/>
</dbReference>
<dbReference type="GO" id="GO:0016020">
    <property type="term" value="C:membrane"/>
    <property type="evidence" value="ECO:0007669"/>
    <property type="project" value="UniProtKB-SubCell"/>
</dbReference>
<gene>
    <name evidence="15" type="ORF">NEOLI_000990</name>
</gene>
<evidence type="ECO:0000256" key="9">
    <source>
        <dbReference type="ARBA" id="ARBA00023004"/>
    </source>
</evidence>
<evidence type="ECO:0000256" key="2">
    <source>
        <dbReference type="ARBA" id="ARBA00004370"/>
    </source>
</evidence>
<keyword evidence="7 14" id="KW-1133">Transmembrane helix</keyword>
<dbReference type="GO" id="GO:1902181">
    <property type="term" value="P:verruculogen biosynthetic process"/>
    <property type="evidence" value="ECO:0007669"/>
    <property type="project" value="UniProtKB-ARBA"/>
</dbReference>
<dbReference type="Gene3D" id="1.10.630.10">
    <property type="entry name" value="Cytochrome P450"/>
    <property type="match status" value="1"/>
</dbReference>
<keyword evidence="10 13" id="KW-0503">Monooxygenase</keyword>
<evidence type="ECO:0000256" key="12">
    <source>
        <dbReference type="PIRSR" id="PIRSR602401-1"/>
    </source>
</evidence>
<dbReference type="PRINTS" id="PR00463">
    <property type="entry name" value="EP450I"/>
</dbReference>
<comment type="cofactor">
    <cofactor evidence="1 12">
        <name>heme</name>
        <dbReference type="ChEBI" id="CHEBI:30413"/>
    </cofactor>
</comment>
<accession>A0A1U7LGY6</accession>
<dbReference type="SUPFAM" id="SSF48264">
    <property type="entry name" value="Cytochrome P450"/>
    <property type="match status" value="1"/>
</dbReference>
<dbReference type="GO" id="GO:0020037">
    <property type="term" value="F:heme binding"/>
    <property type="evidence" value="ECO:0007669"/>
    <property type="project" value="InterPro"/>
</dbReference>
<comment type="caution">
    <text evidence="15">The sequence shown here is derived from an EMBL/GenBank/DDBJ whole genome shotgun (WGS) entry which is preliminary data.</text>
</comment>
<feature type="transmembrane region" description="Helical" evidence="14">
    <location>
        <begin position="7"/>
        <end position="28"/>
    </location>
</feature>
<dbReference type="Proteomes" id="UP000186594">
    <property type="component" value="Unassembled WGS sequence"/>
</dbReference>
<dbReference type="InterPro" id="IPR002401">
    <property type="entry name" value="Cyt_P450_E_grp-I"/>
</dbReference>
<evidence type="ECO:0000256" key="13">
    <source>
        <dbReference type="RuleBase" id="RU000461"/>
    </source>
</evidence>
<evidence type="ECO:0000256" key="1">
    <source>
        <dbReference type="ARBA" id="ARBA00001971"/>
    </source>
</evidence>
<dbReference type="InterPro" id="IPR017972">
    <property type="entry name" value="Cyt_P450_CS"/>
</dbReference>
<reference evidence="15 16" key="1">
    <citation type="submission" date="2016-04" db="EMBL/GenBank/DDBJ databases">
        <title>Evolutionary innovation and constraint leading to complex multicellularity in the Ascomycota.</title>
        <authorList>
            <person name="Cisse O."/>
            <person name="Nguyen A."/>
            <person name="Hewitt D.A."/>
            <person name="Jedd G."/>
            <person name="Stajich J.E."/>
        </authorList>
    </citation>
    <scope>NUCLEOTIDE SEQUENCE [LARGE SCALE GENOMIC DNA]</scope>
    <source>
        <strain evidence="15 16">DAH-3</strain>
    </source>
</reference>
<evidence type="ECO:0000256" key="11">
    <source>
        <dbReference type="ARBA" id="ARBA00023136"/>
    </source>
</evidence>
<evidence type="ECO:0000313" key="15">
    <source>
        <dbReference type="EMBL" id="OLL21888.1"/>
    </source>
</evidence>
<evidence type="ECO:0000256" key="7">
    <source>
        <dbReference type="ARBA" id="ARBA00022989"/>
    </source>
</evidence>
<evidence type="ECO:0000256" key="6">
    <source>
        <dbReference type="ARBA" id="ARBA00022723"/>
    </source>
</evidence>
<dbReference type="FunFam" id="1.10.630.10:FF:000063">
    <property type="entry name" value="Cytochrome P450 monooxygenase"/>
    <property type="match status" value="1"/>
</dbReference>
<dbReference type="GO" id="GO:0016705">
    <property type="term" value="F:oxidoreductase activity, acting on paired donors, with incorporation or reduction of molecular oxygen"/>
    <property type="evidence" value="ECO:0007669"/>
    <property type="project" value="InterPro"/>
</dbReference>
<organism evidence="15 16">
    <name type="scientific">Neolecta irregularis (strain DAH-3)</name>
    <dbReference type="NCBI Taxonomy" id="1198029"/>
    <lineage>
        <taxon>Eukaryota</taxon>
        <taxon>Fungi</taxon>
        <taxon>Dikarya</taxon>
        <taxon>Ascomycota</taxon>
        <taxon>Taphrinomycotina</taxon>
        <taxon>Neolectales</taxon>
        <taxon>Neolectaceae</taxon>
        <taxon>Neolecta</taxon>
    </lineage>
</organism>
<dbReference type="PANTHER" id="PTHR24305:SF29">
    <property type="entry name" value="BENZOATE-PARA-HYDROXYLASE"/>
    <property type="match status" value="1"/>
</dbReference>
<evidence type="ECO:0000256" key="10">
    <source>
        <dbReference type="ARBA" id="ARBA00023033"/>
    </source>
</evidence>
<evidence type="ECO:0000256" key="4">
    <source>
        <dbReference type="ARBA" id="ARBA00022617"/>
    </source>
</evidence>
<keyword evidence="5 14" id="KW-0812">Transmembrane</keyword>
<keyword evidence="6 12" id="KW-0479">Metal-binding</keyword>
<dbReference type="InterPro" id="IPR050121">
    <property type="entry name" value="Cytochrome_P450_monoxygenase"/>
</dbReference>
<dbReference type="PRINTS" id="PR00385">
    <property type="entry name" value="P450"/>
</dbReference>
<evidence type="ECO:0000313" key="16">
    <source>
        <dbReference type="Proteomes" id="UP000186594"/>
    </source>
</evidence>
<dbReference type="STRING" id="1198029.A0A1U7LGY6"/>
<dbReference type="EMBL" id="LXFE01004208">
    <property type="protein sequence ID" value="OLL21888.1"/>
    <property type="molecule type" value="Genomic_DNA"/>
</dbReference>
<dbReference type="Pfam" id="PF00067">
    <property type="entry name" value="p450"/>
    <property type="match status" value="1"/>
</dbReference>
<keyword evidence="8 13" id="KW-0560">Oxidoreductase</keyword>
<proteinExistence type="inferred from homology"/>
<keyword evidence="4 12" id="KW-0349">Heme</keyword>
<name>A0A1U7LGY6_NEOID</name>
<evidence type="ECO:0000256" key="3">
    <source>
        <dbReference type="ARBA" id="ARBA00010617"/>
    </source>
</evidence>
<keyword evidence="9 12" id="KW-0408">Iron</keyword>
<dbReference type="PROSITE" id="PS00086">
    <property type="entry name" value="CYTOCHROME_P450"/>
    <property type="match status" value="1"/>
</dbReference>
<dbReference type="InterPro" id="IPR001128">
    <property type="entry name" value="Cyt_P450"/>
</dbReference>
<comment type="similarity">
    <text evidence="3 13">Belongs to the cytochrome P450 family.</text>
</comment>
<evidence type="ECO:0000256" key="14">
    <source>
        <dbReference type="SAM" id="Phobius"/>
    </source>
</evidence>
<dbReference type="InterPro" id="IPR036396">
    <property type="entry name" value="Cyt_P450_sf"/>
</dbReference>
<protein>
    <submittedName>
        <fullName evidence="15">Isotrichodermin C-15 hydroxylase</fullName>
    </submittedName>
</protein>